<sequence length="116" mass="13518">MKIQYWLVIASLALSGRVMAKMHNPYDCQKQPELCQAYIQGIVDSLVQLKAQSDMQDAFSDRALNSRSGQRYQWAMGRYCDYQSMAHWNSWAKQQQLLPEQQQWLTDRLKGLNGCQ</sequence>
<evidence type="ECO:0000313" key="2">
    <source>
        <dbReference type="EMBL" id="MFM2486502.1"/>
    </source>
</evidence>
<accession>A0ABW9GAG8</accession>
<name>A0ABW9GAG8_9GAMM</name>
<organism evidence="2 3">
    <name type="scientific">Celerinatantimonas yamalensis</name>
    <dbReference type="NCBI Taxonomy" id="559956"/>
    <lineage>
        <taxon>Bacteria</taxon>
        <taxon>Pseudomonadati</taxon>
        <taxon>Pseudomonadota</taxon>
        <taxon>Gammaproteobacteria</taxon>
        <taxon>Celerinatantimonadaceae</taxon>
        <taxon>Celerinatantimonas</taxon>
    </lineage>
</organism>
<reference evidence="2 3" key="1">
    <citation type="journal article" date="2013" name="Int. J. Syst. Evol. Microbiol.">
        <title>Celerinatantimonas yamalensis sp. nov., a cold-adapted diazotrophic bacterium from a cold permafrost brine.</title>
        <authorList>
            <person name="Shcherbakova V."/>
            <person name="Chuvilskaya N."/>
            <person name="Rivkina E."/>
            <person name="Demidov N."/>
            <person name="Uchaeva V."/>
            <person name="Suetin S."/>
            <person name="Suzina N."/>
            <person name="Gilichinsky D."/>
        </authorList>
    </citation>
    <scope>NUCLEOTIDE SEQUENCE [LARGE SCALE GENOMIC DNA]</scope>
    <source>
        <strain evidence="2 3">C7</strain>
    </source>
</reference>
<dbReference type="RefSeq" id="WP_408624806.1">
    <property type="nucleotide sequence ID" value="NZ_JBEQCT010000009.1"/>
</dbReference>
<keyword evidence="1" id="KW-0732">Signal</keyword>
<dbReference type="Proteomes" id="UP001629953">
    <property type="component" value="Unassembled WGS sequence"/>
</dbReference>
<evidence type="ECO:0000313" key="3">
    <source>
        <dbReference type="Proteomes" id="UP001629953"/>
    </source>
</evidence>
<gene>
    <name evidence="2" type="ORF">ABUE30_15830</name>
</gene>
<feature type="signal peptide" evidence="1">
    <location>
        <begin position="1"/>
        <end position="20"/>
    </location>
</feature>
<feature type="chain" id="PRO_5046914368" description="DUF1311 domain-containing protein" evidence="1">
    <location>
        <begin position="21"/>
        <end position="116"/>
    </location>
</feature>
<evidence type="ECO:0008006" key="4">
    <source>
        <dbReference type="Google" id="ProtNLM"/>
    </source>
</evidence>
<keyword evidence="3" id="KW-1185">Reference proteome</keyword>
<comment type="caution">
    <text evidence="2">The sequence shown here is derived from an EMBL/GenBank/DDBJ whole genome shotgun (WGS) entry which is preliminary data.</text>
</comment>
<protein>
    <recommendedName>
        <fullName evidence="4">DUF1311 domain-containing protein</fullName>
    </recommendedName>
</protein>
<dbReference type="EMBL" id="JBEQCT010000009">
    <property type="protein sequence ID" value="MFM2486502.1"/>
    <property type="molecule type" value="Genomic_DNA"/>
</dbReference>
<proteinExistence type="predicted"/>
<evidence type="ECO:0000256" key="1">
    <source>
        <dbReference type="SAM" id="SignalP"/>
    </source>
</evidence>